<dbReference type="EMBL" id="LHZF01000168">
    <property type="protein sequence ID" value="KXV15080.1"/>
    <property type="molecule type" value="Genomic_DNA"/>
</dbReference>
<sequence>MSVIAGNEKGVCVYDIMFMNPYATSAQFPRWKGKVLQWASTISAERTQVLVFRFYTMRCRDILMLSSTFL</sequence>
<dbReference type="PATRIC" id="fig|178901.13.peg.1805"/>
<protein>
    <submittedName>
        <fullName evidence="1">Uncharacterized protein</fullName>
    </submittedName>
</protein>
<evidence type="ECO:0000313" key="1">
    <source>
        <dbReference type="EMBL" id="KXV15080.1"/>
    </source>
</evidence>
<accession>A0A149RLW4</accession>
<proteinExistence type="predicted"/>
<name>A0A149RLW4_9PROT</name>
<reference evidence="1 2" key="1">
    <citation type="submission" date="2015-06" db="EMBL/GenBank/DDBJ databases">
        <title>Improved classification and identification of acetic acid bacteria using matrix-assisted laser desorption/ionization time-of-flight mass spectrometry; Gluconobacter nephelii and Gluconobacter uchimurae are later heterotypic synonyms of Gluconobacter japonicus and Gluconobacter oxydans, respectively.</title>
        <authorList>
            <person name="Li L."/>
            <person name="Cleenwerck I."/>
            <person name="De Vuyst L."/>
            <person name="Vandamme P."/>
        </authorList>
    </citation>
    <scope>NUCLEOTIDE SEQUENCE [LARGE SCALE GENOMIC DNA]</scope>
    <source>
        <strain evidence="1 2">LMG 1552</strain>
    </source>
</reference>
<dbReference type="AlphaFoldDB" id="A0A149RLW4"/>
<dbReference type="Proteomes" id="UP000075526">
    <property type="component" value="Unassembled WGS sequence"/>
</dbReference>
<organism evidence="1 2">
    <name type="scientific">Acetobacter malorum</name>
    <dbReference type="NCBI Taxonomy" id="178901"/>
    <lineage>
        <taxon>Bacteria</taxon>
        <taxon>Pseudomonadati</taxon>
        <taxon>Pseudomonadota</taxon>
        <taxon>Alphaproteobacteria</taxon>
        <taxon>Acetobacterales</taxon>
        <taxon>Acetobacteraceae</taxon>
        <taxon>Acetobacter</taxon>
    </lineage>
</organism>
<evidence type="ECO:0000313" key="2">
    <source>
        <dbReference type="Proteomes" id="UP000075526"/>
    </source>
</evidence>
<comment type="caution">
    <text evidence="1">The sequence shown here is derived from an EMBL/GenBank/DDBJ whole genome shotgun (WGS) entry which is preliminary data.</text>
</comment>
<gene>
    <name evidence="1" type="ORF">AD933_09715</name>
</gene>